<dbReference type="PANTHER" id="PTHR47821">
    <property type="entry name" value="PHOSPHOGLYCERATE MUTASE FAMILY PROTEIN"/>
    <property type="match status" value="1"/>
</dbReference>
<evidence type="ECO:0000256" key="1">
    <source>
        <dbReference type="SAM" id="MobiDB-lite"/>
    </source>
</evidence>
<dbReference type="InterPro" id="IPR013078">
    <property type="entry name" value="His_Pase_superF_clade-1"/>
</dbReference>
<dbReference type="CDD" id="cd07067">
    <property type="entry name" value="HP_PGM_like"/>
    <property type="match status" value="1"/>
</dbReference>
<dbReference type="SMART" id="SM00855">
    <property type="entry name" value="PGAM"/>
    <property type="match status" value="1"/>
</dbReference>
<comment type="caution">
    <text evidence="2">The sequence shown here is derived from an EMBL/GenBank/DDBJ whole genome shotgun (WGS) entry which is preliminary data.</text>
</comment>
<dbReference type="PANTHER" id="PTHR47821:SF2">
    <property type="entry name" value="PHOSPHOGLYCERATE MUTASE FAMILY PROTEIN"/>
    <property type="match status" value="1"/>
</dbReference>
<evidence type="ECO:0000313" key="3">
    <source>
        <dbReference type="Proteomes" id="UP001597280"/>
    </source>
</evidence>
<dbReference type="InterPro" id="IPR029033">
    <property type="entry name" value="His_PPase_superfam"/>
</dbReference>
<evidence type="ECO:0000313" key="2">
    <source>
        <dbReference type="EMBL" id="MFD1835002.1"/>
    </source>
</evidence>
<dbReference type="SUPFAM" id="SSF53254">
    <property type="entry name" value="Phosphoglycerate mutase-like"/>
    <property type="match status" value="1"/>
</dbReference>
<name>A0ABW4PW07_9MICO</name>
<dbReference type="Proteomes" id="UP001597280">
    <property type="component" value="Unassembled WGS sequence"/>
</dbReference>
<sequence>MSVLVLRHGESTANVEGVIVSSPGARALTEVGLSRRGREQAAEAGRRAREAGFDAGTIVLSSDFARAAETAAVFAAELGARGARIDARLRERDFGPFDEGPASAYDDIWAADAAGRSGEHGVEPVASVARRVGAVLAEADALAADGRSVVLVAHGDVLQIALALREGRDPHEHREVPHLGNAELRELGPARPVPADASARA</sequence>
<accession>A0ABW4PW07</accession>
<protein>
    <submittedName>
        <fullName evidence="2">Histidine phosphatase family protein</fullName>
    </submittedName>
</protein>
<organism evidence="2 3">
    <name type="scientific">Brachybacterium rhamnosum</name>
    <dbReference type="NCBI Taxonomy" id="173361"/>
    <lineage>
        <taxon>Bacteria</taxon>
        <taxon>Bacillati</taxon>
        <taxon>Actinomycetota</taxon>
        <taxon>Actinomycetes</taxon>
        <taxon>Micrococcales</taxon>
        <taxon>Dermabacteraceae</taxon>
        <taxon>Brachybacterium</taxon>
    </lineage>
</organism>
<reference evidence="3" key="1">
    <citation type="journal article" date="2019" name="Int. J. Syst. Evol. Microbiol.">
        <title>The Global Catalogue of Microorganisms (GCM) 10K type strain sequencing project: providing services to taxonomists for standard genome sequencing and annotation.</title>
        <authorList>
            <consortium name="The Broad Institute Genomics Platform"/>
            <consortium name="The Broad Institute Genome Sequencing Center for Infectious Disease"/>
            <person name="Wu L."/>
            <person name="Ma J."/>
        </authorList>
    </citation>
    <scope>NUCLEOTIDE SEQUENCE [LARGE SCALE GENOMIC DNA]</scope>
    <source>
        <strain evidence="3">JCM 11650</strain>
    </source>
</reference>
<keyword evidence="3" id="KW-1185">Reference proteome</keyword>
<feature type="compositionally biased region" description="Basic and acidic residues" evidence="1">
    <location>
        <begin position="178"/>
        <end position="188"/>
    </location>
</feature>
<dbReference type="EMBL" id="JBHUFL010000002">
    <property type="protein sequence ID" value="MFD1835002.1"/>
    <property type="molecule type" value="Genomic_DNA"/>
</dbReference>
<proteinExistence type="predicted"/>
<dbReference type="Pfam" id="PF00300">
    <property type="entry name" value="His_Phos_1"/>
    <property type="match status" value="1"/>
</dbReference>
<dbReference type="RefSeq" id="WP_343904214.1">
    <property type="nucleotide sequence ID" value="NZ_BAAAIS010000002.1"/>
</dbReference>
<feature type="region of interest" description="Disordered" evidence="1">
    <location>
        <begin position="178"/>
        <end position="201"/>
    </location>
</feature>
<dbReference type="InterPro" id="IPR001345">
    <property type="entry name" value="PG/BPGM_mutase_AS"/>
</dbReference>
<gene>
    <name evidence="2" type="ORF">ACFSDA_07910</name>
</gene>
<dbReference type="Gene3D" id="3.40.50.1240">
    <property type="entry name" value="Phosphoglycerate mutase-like"/>
    <property type="match status" value="1"/>
</dbReference>
<dbReference type="PROSITE" id="PS00175">
    <property type="entry name" value="PG_MUTASE"/>
    <property type="match status" value="1"/>
</dbReference>